<dbReference type="EMBL" id="JACYGY010000001">
    <property type="protein sequence ID" value="MBE9463518.1"/>
    <property type="molecule type" value="Genomic_DNA"/>
</dbReference>
<dbReference type="SUPFAM" id="SSF53474">
    <property type="entry name" value="alpha/beta-Hydrolases"/>
    <property type="match status" value="1"/>
</dbReference>
<dbReference type="RefSeq" id="WP_194121645.1">
    <property type="nucleotide sequence ID" value="NZ_JACYGY010000001.1"/>
</dbReference>
<sequence>MKKNIVFIHGMFQNPKSWEKWIAYFSERGYNCTAPAWPDHAGEPSQLRSNPPSGLGDLMLDDVIAAMETAVIAAGGNNPDVNEKPIIAGHSVGGLLTQIFVSRNLASLGVPVSSVAPNMMMTLDWPFFKNVSAIANPFKGDEPFFQTPESFHESFCNTLDEASAKVAFEQFATHDSRNVLRGCLGPSGHIDLDMPHVPLLFVSGKEDQIVPTELVEKNSKAYTDDVSGLTSYKEFEGRSHYICGEPGWEEVASYVYNWVETHQEHVVL</sequence>
<name>A0ABR9WDM7_9BACT</name>
<dbReference type="InterPro" id="IPR000073">
    <property type="entry name" value="AB_hydrolase_1"/>
</dbReference>
<dbReference type="Gene3D" id="3.40.50.1820">
    <property type="entry name" value="alpha/beta hydrolase"/>
    <property type="match status" value="1"/>
</dbReference>
<comment type="caution">
    <text evidence="2">The sequence shown here is derived from an EMBL/GenBank/DDBJ whole genome shotgun (WGS) entry which is preliminary data.</text>
</comment>
<dbReference type="InterPro" id="IPR029058">
    <property type="entry name" value="AB_hydrolase_fold"/>
</dbReference>
<dbReference type="Proteomes" id="UP000634134">
    <property type="component" value="Unassembled WGS sequence"/>
</dbReference>
<feature type="domain" description="AB hydrolase-1" evidence="1">
    <location>
        <begin position="5"/>
        <end position="244"/>
    </location>
</feature>
<keyword evidence="3" id="KW-1185">Reference proteome</keyword>
<evidence type="ECO:0000313" key="2">
    <source>
        <dbReference type="EMBL" id="MBE9463518.1"/>
    </source>
</evidence>
<organism evidence="2 3">
    <name type="scientific">Dyadobacter subterraneus</name>
    <dbReference type="NCBI Taxonomy" id="2773304"/>
    <lineage>
        <taxon>Bacteria</taxon>
        <taxon>Pseudomonadati</taxon>
        <taxon>Bacteroidota</taxon>
        <taxon>Cytophagia</taxon>
        <taxon>Cytophagales</taxon>
        <taxon>Spirosomataceae</taxon>
        <taxon>Dyadobacter</taxon>
    </lineage>
</organism>
<evidence type="ECO:0000259" key="1">
    <source>
        <dbReference type="Pfam" id="PF12697"/>
    </source>
</evidence>
<reference evidence="3" key="1">
    <citation type="submission" date="2023-07" db="EMBL/GenBank/DDBJ databases">
        <title>Dyadobacter sp. nov 'subterranea' isolated from contaminted grondwater.</title>
        <authorList>
            <person name="Szabo I."/>
            <person name="Al-Omari J."/>
            <person name="Szerdahelyi S.G."/>
            <person name="Rado J."/>
        </authorList>
    </citation>
    <scope>NUCLEOTIDE SEQUENCE [LARGE SCALE GENOMIC DNA]</scope>
    <source>
        <strain evidence="3">UP-52</strain>
    </source>
</reference>
<dbReference type="PANTHER" id="PTHR43194:SF2">
    <property type="entry name" value="PEROXISOMAL MEMBRANE PROTEIN LPX1"/>
    <property type="match status" value="1"/>
</dbReference>
<dbReference type="Pfam" id="PF12697">
    <property type="entry name" value="Abhydrolase_6"/>
    <property type="match status" value="1"/>
</dbReference>
<protein>
    <submittedName>
        <fullName evidence="2">Alpha/beta hydrolase</fullName>
    </submittedName>
</protein>
<gene>
    <name evidence="2" type="ORF">IEE83_16645</name>
</gene>
<dbReference type="GO" id="GO:0016787">
    <property type="term" value="F:hydrolase activity"/>
    <property type="evidence" value="ECO:0007669"/>
    <property type="project" value="UniProtKB-KW"/>
</dbReference>
<evidence type="ECO:0000313" key="3">
    <source>
        <dbReference type="Proteomes" id="UP000634134"/>
    </source>
</evidence>
<accession>A0ABR9WDM7</accession>
<dbReference type="PANTHER" id="PTHR43194">
    <property type="entry name" value="HYDROLASE ALPHA/BETA FOLD FAMILY"/>
    <property type="match status" value="1"/>
</dbReference>
<dbReference type="InterPro" id="IPR050228">
    <property type="entry name" value="Carboxylesterase_BioH"/>
</dbReference>
<keyword evidence="2" id="KW-0378">Hydrolase</keyword>
<proteinExistence type="predicted"/>